<protein>
    <submittedName>
        <fullName evidence="2">Uncharacterized protein</fullName>
    </submittedName>
</protein>
<comment type="caution">
    <text evidence="2">The sequence shown here is derived from an EMBL/GenBank/DDBJ whole genome shotgun (WGS) entry which is preliminary data.</text>
</comment>
<gene>
    <name evidence="2" type="ORF">PIB30_056360</name>
</gene>
<sequence>MADFRSFHGELVITTGLGSIERALSKVYTREIFYEVKKQIEGVSSFLVLHKESFGCTEKFMLRKFRKPNRGTEEMEETDELAGRRKRCRRNQRA</sequence>
<evidence type="ECO:0000313" key="3">
    <source>
        <dbReference type="Proteomes" id="UP001341840"/>
    </source>
</evidence>
<reference evidence="2 3" key="1">
    <citation type="journal article" date="2023" name="Plants (Basel)">
        <title>Bridging the Gap: Combining Genomics and Transcriptomics Approaches to Understand Stylosanthes scabra, an Orphan Legume from the Brazilian Caatinga.</title>
        <authorList>
            <person name="Ferreira-Neto J.R.C."/>
            <person name="da Silva M.D."/>
            <person name="Binneck E."/>
            <person name="de Melo N.F."/>
            <person name="da Silva R.H."/>
            <person name="de Melo A.L.T.M."/>
            <person name="Pandolfi V."/>
            <person name="Bustamante F.O."/>
            <person name="Brasileiro-Vidal A.C."/>
            <person name="Benko-Iseppon A.M."/>
        </authorList>
    </citation>
    <scope>NUCLEOTIDE SEQUENCE [LARGE SCALE GENOMIC DNA]</scope>
    <source>
        <tissue evidence="2">Leaves</tissue>
    </source>
</reference>
<feature type="compositionally biased region" description="Basic residues" evidence="1">
    <location>
        <begin position="84"/>
        <end position="94"/>
    </location>
</feature>
<accession>A0ABU6QJQ7</accession>
<keyword evidence="3" id="KW-1185">Reference proteome</keyword>
<feature type="region of interest" description="Disordered" evidence="1">
    <location>
        <begin position="67"/>
        <end position="94"/>
    </location>
</feature>
<organism evidence="2 3">
    <name type="scientific">Stylosanthes scabra</name>
    <dbReference type="NCBI Taxonomy" id="79078"/>
    <lineage>
        <taxon>Eukaryota</taxon>
        <taxon>Viridiplantae</taxon>
        <taxon>Streptophyta</taxon>
        <taxon>Embryophyta</taxon>
        <taxon>Tracheophyta</taxon>
        <taxon>Spermatophyta</taxon>
        <taxon>Magnoliopsida</taxon>
        <taxon>eudicotyledons</taxon>
        <taxon>Gunneridae</taxon>
        <taxon>Pentapetalae</taxon>
        <taxon>rosids</taxon>
        <taxon>fabids</taxon>
        <taxon>Fabales</taxon>
        <taxon>Fabaceae</taxon>
        <taxon>Papilionoideae</taxon>
        <taxon>50 kb inversion clade</taxon>
        <taxon>dalbergioids sensu lato</taxon>
        <taxon>Dalbergieae</taxon>
        <taxon>Pterocarpus clade</taxon>
        <taxon>Stylosanthes</taxon>
    </lineage>
</organism>
<dbReference type="EMBL" id="JASCZI010000450">
    <property type="protein sequence ID" value="MED6111875.1"/>
    <property type="molecule type" value="Genomic_DNA"/>
</dbReference>
<name>A0ABU6QJQ7_9FABA</name>
<proteinExistence type="predicted"/>
<evidence type="ECO:0000256" key="1">
    <source>
        <dbReference type="SAM" id="MobiDB-lite"/>
    </source>
</evidence>
<dbReference type="Proteomes" id="UP001341840">
    <property type="component" value="Unassembled WGS sequence"/>
</dbReference>
<evidence type="ECO:0000313" key="2">
    <source>
        <dbReference type="EMBL" id="MED6111875.1"/>
    </source>
</evidence>